<sequence>MATQEFPDSLAVVLAGVQRMIRRRLREGFPAPPLRGAQIELLRLVAVRPGIRVSDAAKELYLAGNSVSTLVNQLSRAGYLLRETDPDDRRSARLLPTEAAGARLSEWEARRRALMREQVEHLSDEDRAALAAALPALRRLAGNLHEGGAGSEAAGGQRVEGP</sequence>
<dbReference type="InterPro" id="IPR036390">
    <property type="entry name" value="WH_DNA-bd_sf"/>
</dbReference>
<dbReference type="STRING" id="1440053.GCA_000718095_02854"/>
<proteinExistence type="predicted"/>
<dbReference type="SMART" id="SM00347">
    <property type="entry name" value="HTH_MARR"/>
    <property type="match status" value="1"/>
</dbReference>
<keyword evidence="3" id="KW-1185">Reference proteome</keyword>
<dbReference type="AlphaFoldDB" id="A0A2T7TAX3"/>
<evidence type="ECO:0000313" key="3">
    <source>
        <dbReference type="Proteomes" id="UP000245992"/>
    </source>
</evidence>
<dbReference type="EMBL" id="AZSP01000120">
    <property type="protein sequence ID" value="PVE12268.1"/>
    <property type="molecule type" value="Genomic_DNA"/>
</dbReference>
<dbReference type="Pfam" id="PF12802">
    <property type="entry name" value="MarR_2"/>
    <property type="match status" value="1"/>
</dbReference>
<evidence type="ECO:0000313" key="2">
    <source>
        <dbReference type="EMBL" id="PVE12268.1"/>
    </source>
</evidence>
<gene>
    <name evidence="2" type="ORF">Y717_05725</name>
</gene>
<reference evidence="2 3" key="1">
    <citation type="submission" date="2013-12" db="EMBL/GenBank/DDBJ databases">
        <title>Annotated genome of Streptomyces scopuliridis.</title>
        <authorList>
            <person name="Olson J.B."/>
        </authorList>
    </citation>
    <scope>NUCLEOTIDE SEQUENCE [LARGE SCALE GENOMIC DNA]</scope>
    <source>
        <strain evidence="2 3">RB72</strain>
    </source>
</reference>
<dbReference type="Proteomes" id="UP000245992">
    <property type="component" value="Unassembled WGS sequence"/>
</dbReference>
<dbReference type="GO" id="GO:0003700">
    <property type="term" value="F:DNA-binding transcription factor activity"/>
    <property type="evidence" value="ECO:0007669"/>
    <property type="project" value="InterPro"/>
</dbReference>
<dbReference type="InterPro" id="IPR036388">
    <property type="entry name" value="WH-like_DNA-bd_sf"/>
</dbReference>
<name>A0A2T7TAX3_9ACTN</name>
<dbReference type="InterPro" id="IPR052526">
    <property type="entry name" value="HTH-type_Bedaq_tolerance"/>
</dbReference>
<evidence type="ECO:0000259" key="1">
    <source>
        <dbReference type="PROSITE" id="PS50995"/>
    </source>
</evidence>
<dbReference type="PANTHER" id="PTHR39515">
    <property type="entry name" value="CONSERVED PROTEIN"/>
    <property type="match status" value="1"/>
</dbReference>
<dbReference type="PROSITE" id="PS50995">
    <property type="entry name" value="HTH_MARR_2"/>
    <property type="match status" value="1"/>
</dbReference>
<dbReference type="PANTHER" id="PTHR39515:SF2">
    <property type="entry name" value="HTH-TYPE TRANSCRIPTIONAL REGULATOR RV0880"/>
    <property type="match status" value="1"/>
</dbReference>
<comment type="caution">
    <text evidence="2">The sequence shown here is derived from an EMBL/GenBank/DDBJ whole genome shotgun (WGS) entry which is preliminary data.</text>
</comment>
<feature type="domain" description="HTH marR-type" evidence="1">
    <location>
        <begin position="7"/>
        <end position="139"/>
    </location>
</feature>
<dbReference type="OrthoDB" id="69852at2"/>
<accession>A0A2T7TAX3</accession>
<protein>
    <submittedName>
        <fullName evidence="2">MarR family transcriptional regulator</fullName>
    </submittedName>
</protein>
<dbReference type="RefSeq" id="WP_051745887.1">
    <property type="nucleotide sequence ID" value="NZ_AZSP01000120.1"/>
</dbReference>
<organism evidence="2 3">
    <name type="scientific">Streptomyces scopuliridis RB72</name>
    <dbReference type="NCBI Taxonomy" id="1440053"/>
    <lineage>
        <taxon>Bacteria</taxon>
        <taxon>Bacillati</taxon>
        <taxon>Actinomycetota</taxon>
        <taxon>Actinomycetes</taxon>
        <taxon>Kitasatosporales</taxon>
        <taxon>Streptomycetaceae</taxon>
        <taxon>Streptomyces</taxon>
    </lineage>
</organism>
<dbReference type="InterPro" id="IPR000835">
    <property type="entry name" value="HTH_MarR-typ"/>
</dbReference>
<dbReference type="SUPFAM" id="SSF46785">
    <property type="entry name" value="Winged helix' DNA-binding domain"/>
    <property type="match status" value="1"/>
</dbReference>
<dbReference type="Gene3D" id="1.10.10.10">
    <property type="entry name" value="Winged helix-like DNA-binding domain superfamily/Winged helix DNA-binding domain"/>
    <property type="match status" value="1"/>
</dbReference>